<dbReference type="Proteomes" id="UP000618943">
    <property type="component" value="Unassembled WGS sequence"/>
</dbReference>
<proteinExistence type="predicted"/>
<gene>
    <name evidence="2" type="ORF">JFL43_00280</name>
</gene>
<dbReference type="RefSeq" id="WP_100794295.1">
    <property type="nucleotide sequence ID" value="NZ_JAEOAH010000001.1"/>
</dbReference>
<keyword evidence="3" id="KW-1185">Reference proteome</keyword>
<feature type="region of interest" description="Disordered" evidence="1">
    <location>
        <begin position="19"/>
        <end position="59"/>
    </location>
</feature>
<feature type="compositionally biased region" description="Polar residues" evidence="1">
    <location>
        <begin position="104"/>
        <end position="113"/>
    </location>
</feature>
<accession>A0ABS1H1N3</accession>
<organism evidence="2 3">
    <name type="scientific">Viridibacillus soli</name>
    <dbReference type="NCBI Taxonomy" id="2798301"/>
    <lineage>
        <taxon>Bacteria</taxon>
        <taxon>Bacillati</taxon>
        <taxon>Bacillota</taxon>
        <taxon>Bacilli</taxon>
        <taxon>Bacillales</taxon>
        <taxon>Caryophanaceae</taxon>
        <taxon>Viridibacillus</taxon>
    </lineage>
</organism>
<feature type="compositionally biased region" description="Low complexity" evidence="1">
    <location>
        <begin position="34"/>
        <end position="46"/>
    </location>
</feature>
<comment type="caution">
    <text evidence="2">The sequence shown here is derived from an EMBL/GenBank/DDBJ whole genome shotgun (WGS) entry which is preliminary data.</text>
</comment>
<name>A0ABS1H1N3_9BACL</name>
<reference evidence="2 3" key="1">
    <citation type="submission" date="2020-12" db="EMBL/GenBank/DDBJ databases">
        <title>YIM B01967 draft genome.</title>
        <authorList>
            <person name="Yan X."/>
        </authorList>
    </citation>
    <scope>NUCLEOTIDE SEQUENCE [LARGE SCALE GENOMIC DNA]</scope>
    <source>
        <strain evidence="2 3">YIM B01967</strain>
    </source>
</reference>
<dbReference type="EMBL" id="JAEOAH010000001">
    <property type="protein sequence ID" value="MBK3493328.1"/>
    <property type="molecule type" value="Genomic_DNA"/>
</dbReference>
<sequence length="162" mass="18461">MEGIILLLISLAIGAIFKDKKTEDKQAPKKRPVQKPQTTQQRPTQQRKPEPARAERSRSLEDYAKKVFSDLEKQFGEQPKVKTAKEFVEEKVVPVQERVRVADSSRNSDSPRSTRPAMSRMKEAPKKAKQTDKSAFNFPQTQNELVQSIMMAEILGPPKSKR</sequence>
<evidence type="ECO:0000313" key="3">
    <source>
        <dbReference type="Proteomes" id="UP000618943"/>
    </source>
</evidence>
<feature type="region of interest" description="Disordered" evidence="1">
    <location>
        <begin position="99"/>
        <end position="135"/>
    </location>
</feature>
<evidence type="ECO:0000256" key="1">
    <source>
        <dbReference type="SAM" id="MobiDB-lite"/>
    </source>
</evidence>
<feature type="compositionally biased region" description="Basic and acidic residues" evidence="1">
    <location>
        <begin position="120"/>
        <end position="132"/>
    </location>
</feature>
<feature type="compositionally biased region" description="Basic and acidic residues" evidence="1">
    <location>
        <begin position="47"/>
        <end position="59"/>
    </location>
</feature>
<evidence type="ECO:0000313" key="2">
    <source>
        <dbReference type="EMBL" id="MBK3493328.1"/>
    </source>
</evidence>
<protein>
    <submittedName>
        <fullName evidence="2">Uncharacterized protein</fullName>
    </submittedName>
</protein>